<keyword evidence="1" id="KW-0472">Membrane</keyword>
<organism evidence="2 3">
    <name type="scientific">Glossina pallidipes</name>
    <name type="common">Tsetse fly</name>
    <dbReference type="NCBI Taxonomy" id="7398"/>
    <lineage>
        <taxon>Eukaryota</taxon>
        <taxon>Metazoa</taxon>
        <taxon>Ecdysozoa</taxon>
        <taxon>Arthropoda</taxon>
        <taxon>Hexapoda</taxon>
        <taxon>Insecta</taxon>
        <taxon>Pterygota</taxon>
        <taxon>Neoptera</taxon>
        <taxon>Endopterygota</taxon>
        <taxon>Diptera</taxon>
        <taxon>Brachycera</taxon>
        <taxon>Muscomorpha</taxon>
        <taxon>Hippoboscoidea</taxon>
        <taxon>Glossinidae</taxon>
        <taxon>Glossina</taxon>
    </lineage>
</organism>
<evidence type="ECO:0000313" key="2">
    <source>
        <dbReference type="EnsemblMetazoa" id="GPAI036899-PA"/>
    </source>
</evidence>
<reference evidence="3" key="1">
    <citation type="submission" date="2014-03" db="EMBL/GenBank/DDBJ databases">
        <authorList>
            <person name="Aksoy S."/>
            <person name="Warren W."/>
            <person name="Wilson R.K."/>
        </authorList>
    </citation>
    <scope>NUCLEOTIDE SEQUENCE [LARGE SCALE GENOMIC DNA]</scope>
    <source>
        <strain evidence="3">IAEA</strain>
    </source>
</reference>
<keyword evidence="1" id="KW-0812">Transmembrane</keyword>
<feature type="transmembrane region" description="Helical" evidence="1">
    <location>
        <begin position="71"/>
        <end position="95"/>
    </location>
</feature>
<dbReference type="Proteomes" id="UP000092445">
    <property type="component" value="Unassembled WGS sequence"/>
</dbReference>
<keyword evidence="1" id="KW-1133">Transmembrane helix</keyword>
<sequence length="168" mass="19284">MERNAASKQGAKQLKLYKALVVQWLRTRKKNFLETLCIRKEKNCFLNSRCFISLLLDEKILNHKHRNTRGVFFTFSIIATTSTTTITATTLILTIKASLPLNDWSHRAMEWKGPKLAEIDCLKLEKKEELFVAVEMPFVAEQQIAVAQRRPCLKIDSYDNGPGVRVDS</sequence>
<dbReference type="EnsemblMetazoa" id="GPAI036899-RA">
    <property type="protein sequence ID" value="GPAI036899-PA"/>
    <property type="gene ID" value="GPAI036899"/>
</dbReference>
<reference evidence="2" key="2">
    <citation type="submission" date="2020-05" db="UniProtKB">
        <authorList>
            <consortium name="EnsemblMetazoa"/>
        </authorList>
    </citation>
    <scope>IDENTIFICATION</scope>
    <source>
        <strain evidence="2">IAEA</strain>
    </source>
</reference>
<name>A0A1B0A7R0_GLOPL</name>
<protein>
    <submittedName>
        <fullName evidence="2">Uncharacterized protein</fullName>
    </submittedName>
</protein>
<evidence type="ECO:0000256" key="1">
    <source>
        <dbReference type="SAM" id="Phobius"/>
    </source>
</evidence>
<accession>A0A1B0A7R0</accession>
<dbReference type="VEuPathDB" id="VectorBase:GPAI036899"/>
<proteinExistence type="predicted"/>
<dbReference type="AlphaFoldDB" id="A0A1B0A7R0"/>
<evidence type="ECO:0000313" key="3">
    <source>
        <dbReference type="Proteomes" id="UP000092445"/>
    </source>
</evidence>
<keyword evidence="3" id="KW-1185">Reference proteome</keyword>